<proteinExistence type="predicted"/>
<reference evidence="4" key="3">
    <citation type="submission" date="2015-04" db="UniProtKB">
        <authorList>
            <consortium name="EnsemblPlants"/>
        </authorList>
    </citation>
    <scope>IDENTIFICATION</scope>
    <source>
        <strain evidence="4">cv. Jemalong A17</strain>
    </source>
</reference>
<keyword evidence="2" id="KW-0808">Transferase</keyword>
<dbReference type="InterPro" id="IPR006740">
    <property type="entry name" value="DUF604"/>
</dbReference>
<gene>
    <name evidence="4" type="primary">25498556</name>
    <name evidence="2" type="ordered locus">MTR_7g063090</name>
    <name evidence="3" type="ORF">MtrunA17_Chr7g0239421</name>
</gene>
<evidence type="ECO:0000256" key="1">
    <source>
        <dbReference type="SAM" id="Phobius"/>
    </source>
</evidence>
<dbReference type="Gramene" id="rna40626">
    <property type="protein sequence ID" value="RHN46182.1"/>
    <property type="gene ID" value="gene40626"/>
</dbReference>
<feature type="transmembrane region" description="Helical" evidence="1">
    <location>
        <begin position="33"/>
        <end position="53"/>
    </location>
</feature>
<reference evidence="2 5" key="1">
    <citation type="journal article" date="2011" name="Nature">
        <title>The Medicago genome provides insight into the evolution of rhizobial symbioses.</title>
        <authorList>
            <person name="Young N.D."/>
            <person name="Debelle F."/>
            <person name="Oldroyd G.E."/>
            <person name="Geurts R."/>
            <person name="Cannon S.B."/>
            <person name="Udvardi M.K."/>
            <person name="Benedito V.A."/>
            <person name="Mayer K.F."/>
            <person name="Gouzy J."/>
            <person name="Schoof H."/>
            <person name="Van de Peer Y."/>
            <person name="Proost S."/>
            <person name="Cook D.R."/>
            <person name="Meyers B.C."/>
            <person name="Spannagl M."/>
            <person name="Cheung F."/>
            <person name="De Mita S."/>
            <person name="Krishnakumar V."/>
            <person name="Gundlach H."/>
            <person name="Zhou S."/>
            <person name="Mudge J."/>
            <person name="Bharti A.K."/>
            <person name="Murray J.D."/>
            <person name="Naoumkina M.A."/>
            <person name="Rosen B."/>
            <person name="Silverstein K.A."/>
            <person name="Tang H."/>
            <person name="Rombauts S."/>
            <person name="Zhao P.X."/>
            <person name="Zhou P."/>
            <person name="Barbe V."/>
            <person name="Bardou P."/>
            <person name="Bechner M."/>
            <person name="Bellec A."/>
            <person name="Berger A."/>
            <person name="Berges H."/>
            <person name="Bidwell S."/>
            <person name="Bisseling T."/>
            <person name="Choisne N."/>
            <person name="Couloux A."/>
            <person name="Denny R."/>
            <person name="Deshpande S."/>
            <person name="Dai X."/>
            <person name="Doyle J.J."/>
            <person name="Dudez A.M."/>
            <person name="Farmer A.D."/>
            <person name="Fouteau S."/>
            <person name="Franken C."/>
            <person name="Gibelin C."/>
            <person name="Gish J."/>
            <person name="Goldstein S."/>
            <person name="Gonzalez A.J."/>
            <person name="Green P.J."/>
            <person name="Hallab A."/>
            <person name="Hartog M."/>
            <person name="Hua A."/>
            <person name="Humphray S.J."/>
            <person name="Jeong D.H."/>
            <person name="Jing Y."/>
            <person name="Jocker A."/>
            <person name="Kenton S.M."/>
            <person name="Kim D.J."/>
            <person name="Klee K."/>
            <person name="Lai H."/>
            <person name="Lang C."/>
            <person name="Lin S."/>
            <person name="Macmil S.L."/>
            <person name="Magdelenat G."/>
            <person name="Matthews L."/>
            <person name="McCorrison J."/>
            <person name="Monaghan E.L."/>
            <person name="Mun J.H."/>
            <person name="Najar F.Z."/>
            <person name="Nicholson C."/>
            <person name="Noirot C."/>
            <person name="O'Bleness M."/>
            <person name="Paule C.R."/>
            <person name="Poulain J."/>
            <person name="Prion F."/>
            <person name="Qin B."/>
            <person name="Qu C."/>
            <person name="Retzel E.F."/>
            <person name="Riddle C."/>
            <person name="Sallet E."/>
            <person name="Samain S."/>
            <person name="Samson N."/>
            <person name="Sanders I."/>
            <person name="Saurat O."/>
            <person name="Scarpelli C."/>
            <person name="Schiex T."/>
            <person name="Segurens B."/>
            <person name="Severin A.J."/>
            <person name="Sherrier D.J."/>
            <person name="Shi R."/>
            <person name="Sims S."/>
            <person name="Singer S.R."/>
            <person name="Sinharoy S."/>
            <person name="Sterck L."/>
            <person name="Viollet A."/>
            <person name="Wang B.B."/>
            <person name="Wang K."/>
            <person name="Wang M."/>
            <person name="Wang X."/>
            <person name="Warfsmann J."/>
            <person name="Weissenbach J."/>
            <person name="White D.D."/>
            <person name="White J.D."/>
            <person name="Wiley G.B."/>
            <person name="Wincker P."/>
            <person name="Xing Y."/>
            <person name="Yang L."/>
            <person name="Yao Z."/>
            <person name="Ying F."/>
            <person name="Zhai J."/>
            <person name="Zhou L."/>
            <person name="Zuber A."/>
            <person name="Denarie J."/>
            <person name="Dixon R.A."/>
            <person name="May G.D."/>
            <person name="Schwartz D.C."/>
            <person name="Rogers J."/>
            <person name="Quetier F."/>
            <person name="Town C.D."/>
            <person name="Roe B.A."/>
        </authorList>
    </citation>
    <scope>NUCLEOTIDE SEQUENCE [LARGE SCALE GENOMIC DNA]</scope>
    <source>
        <strain evidence="2">A17</strain>
        <strain evidence="4 5">cv. Jemalong A17</strain>
    </source>
</reference>
<dbReference type="KEGG" id="mtr:25498556"/>
<dbReference type="AlphaFoldDB" id="A0A072U016"/>
<dbReference type="EnsemblPlants" id="KEH22967">
    <property type="protein sequence ID" value="KEH22967"/>
    <property type="gene ID" value="MTR_7g063090"/>
</dbReference>
<reference evidence="3" key="4">
    <citation type="journal article" date="2018" name="Nat. Plants">
        <title>Whole-genome landscape of Medicago truncatula symbiotic genes.</title>
        <authorList>
            <person name="Pecrix Y."/>
            <person name="Gamas P."/>
            <person name="Carrere S."/>
        </authorList>
    </citation>
    <scope>NUCLEOTIDE SEQUENCE</scope>
    <source>
        <tissue evidence="3">Leaves</tissue>
    </source>
</reference>
<dbReference type="HOGENOM" id="CLU_029819_2_0_1"/>
<evidence type="ECO:0000313" key="2">
    <source>
        <dbReference type="EMBL" id="KEH22967.1"/>
    </source>
</evidence>
<keyword evidence="5" id="KW-1185">Reference proteome</keyword>
<evidence type="ECO:0000313" key="3">
    <source>
        <dbReference type="EMBL" id="RHN46182.1"/>
    </source>
</evidence>
<dbReference type="FunFam" id="3.90.550.50:FF:000006">
    <property type="entry name" value="Fringe-related protein-like"/>
    <property type="match status" value="1"/>
</dbReference>
<accession>A0A072U016</accession>
<reference evidence="2 5" key="2">
    <citation type="journal article" date="2014" name="BMC Genomics">
        <title>An improved genome release (version Mt4.0) for the model legume Medicago truncatula.</title>
        <authorList>
            <person name="Tang H."/>
            <person name="Krishnakumar V."/>
            <person name="Bidwell S."/>
            <person name="Rosen B."/>
            <person name="Chan A."/>
            <person name="Zhou S."/>
            <person name="Gentzbittel L."/>
            <person name="Childs K.L."/>
            <person name="Yandell M."/>
            <person name="Gundlach H."/>
            <person name="Mayer K.F."/>
            <person name="Schwartz D.C."/>
            <person name="Town C.D."/>
        </authorList>
    </citation>
    <scope>GENOME REANNOTATION</scope>
    <source>
        <strain evidence="2">A17</strain>
        <strain evidence="4 5">cv. Jemalong A17</strain>
    </source>
</reference>
<dbReference type="Pfam" id="PF04646">
    <property type="entry name" value="DUF604"/>
    <property type="match status" value="1"/>
</dbReference>
<dbReference type="GO" id="GO:0008375">
    <property type="term" value="F:acetylglucosaminyltransferase activity"/>
    <property type="evidence" value="ECO:0000318"/>
    <property type="project" value="GO_Central"/>
</dbReference>
<dbReference type="EMBL" id="PSQE01000007">
    <property type="protein sequence ID" value="RHN46182.1"/>
    <property type="molecule type" value="Genomic_DNA"/>
</dbReference>
<dbReference type="Proteomes" id="UP000265566">
    <property type="component" value="Chromosome 7"/>
</dbReference>
<dbReference type="EMBL" id="CM001223">
    <property type="protein sequence ID" value="KEH22967.1"/>
    <property type="molecule type" value="Genomic_DNA"/>
</dbReference>
<keyword evidence="1" id="KW-1133">Transmembrane helix</keyword>
<evidence type="ECO:0000313" key="5">
    <source>
        <dbReference type="Proteomes" id="UP000002051"/>
    </source>
</evidence>
<keyword evidence="1" id="KW-0812">Transmembrane</keyword>
<dbReference type="Gene3D" id="3.90.550.50">
    <property type="match status" value="1"/>
</dbReference>
<sequence length="510" mass="58622">MSSSSIESFRDLLIKPWKTIPFPTIKSNDHFSLFLKVGLAISTIFLISHFFYLSQNYHQPHTHFYQIASKQMFQPRTPKTLIIESGEAEEPTNISHILFGIGGSSATWQARRHYNELWWRQNTTKGFVWLDTKPSKNETWPETSPPYKVSADTSSFKYTCWYGSRSAIRIARILKESFELGLDNVRWFVMGDDDTVFFPDNLVTVLSKYDHNQMYYIGGNSESVEQDVVHFYTMAYGGGGFAISYPLAAELVKILDGCINRYSEYYGSDQKIQSCISEIGVQITKEPGFHQVDIRGNPYGLLASHPVAPLVSLHHLDYVDPIFPNMERVESVKKLVTAYKSDPGRTIQQSFCYDHTKNWSISISWGYSVELYPYLPTAKYLEMVSQTFKTWRTWSDAPFTFNTRPVSQDSCVKPVVYFMDRIEGLDRGLTRSGYKRYDDGSGKECDKVDYKVAHGIHYVHVSAPMLLPHYWKQAPRRQCCEIINNVDGLNSTVINVKIRGCHRFESVTPR</sequence>
<protein>
    <submittedName>
        <fullName evidence="2">Transferring glycosyl group transferase</fullName>
    </submittedName>
</protein>
<name>A0A072U016_MEDTR</name>
<organism evidence="2 5">
    <name type="scientific">Medicago truncatula</name>
    <name type="common">Barrel medic</name>
    <name type="synonym">Medicago tribuloides</name>
    <dbReference type="NCBI Taxonomy" id="3880"/>
    <lineage>
        <taxon>Eukaryota</taxon>
        <taxon>Viridiplantae</taxon>
        <taxon>Streptophyta</taxon>
        <taxon>Embryophyta</taxon>
        <taxon>Tracheophyta</taxon>
        <taxon>Spermatophyta</taxon>
        <taxon>Magnoliopsida</taxon>
        <taxon>eudicotyledons</taxon>
        <taxon>Gunneridae</taxon>
        <taxon>Pentapetalae</taxon>
        <taxon>rosids</taxon>
        <taxon>fabids</taxon>
        <taxon>Fabales</taxon>
        <taxon>Fabaceae</taxon>
        <taxon>Papilionoideae</taxon>
        <taxon>50 kb inversion clade</taxon>
        <taxon>NPAAA clade</taxon>
        <taxon>Hologalegina</taxon>
        <taxon>IRL clade</taxon>
        <taxon>Trifolieae</taxon>
        <taxon>Medicago</taxon>
    </lineage>
</organism>
<dbReference type="Proteomes" id="UP000002051">
    <property type="component" value="Unassembled WGS sequence"/>
</dbReference>
<dbReference type="PANTHER" id="PTHR10811">
    <property type="entry name" value="FRINGE-RELATED"/>
    <property type="match status" value="1"/>
</dbReference>
<evidence type="ECO:0000313" key="4">
    <source>
        <dbReference type="EnsemblPlants" id="KEH22967"/>
    </source>
</evidence>
<dbReference type="OrthoDB" id="421979at2759"/>
<dbReference type="STRING" id="3880.A0A072U016"/>
<keyword evidence="1" id="KW-0472">Membrane</keyword>